<accession>A0A4S2JSU1</accession>
<dbReference type="Pfam" id="PF02932">
    <property type="entry name" value="Neur_chan_memb"/>
    <property type="match status" value="1"/>
</dbReference>
<name>A0A4S2JSU1_9HYME</name>
<feature type="region of interest" description="Disordered" evidence="1">
    <location>
        <begin position="162"/>
        <end position="184"/>
    </location>
</feature>
<dbReference type="InterPro" id="IPR006029">
    <property type="entry name" value="Neurotrans-gated_channel_TM"/>
</dbReference>
<dbReference type="InterPro" id="IPR038050">
    <property type="entry name" value="Neuro_actylchol_rec"/>
</dbReference>
<dbReference type="InterPro" id="IPR036719">
    <property type="entry name" value="Neuro-gated_channel_TM_sf"/>
</dbReference>
<sequence>MKEEHIEEHFGNKLLDKLKNYNFESPSRPIILILNRSTKSIIAILVRAVHYSLKNPRENAPGTFLKRGLYYGVSICLVSFASGLAVVTLNLHHRGVRGIRVPSIVRSLVLDKLARIVFLNFQEENRSDHSDLLYQQEPAEQFSRRKNNCPLHCKPELPEQHVSPKYVSRKDDSNSSSPSLDLSKEGGLEAHWSRVLGRVHATIERNERRLVEQDRRERTELDWKQVALVSDRALLCVFLLTTIVSTAVILCGSPPTPDVPKD</sequence>
<organism evidence="4 5">
    <name type="scientific">Temnothorax longispinosus</name>
    <dbReference type="NCBI Taxonomy" id="300112"/>
    <lineage>
        <taxon>Eukaryota</taxon>
        <taxon>Metazoa</taxon>
        <taxon>Ecdysozoa</taxon>
        <taxon>Arthropoda</taxon>
        <taxon>Hexapoda</taxon>
        <taxon>Insecta</taxon>
        <taxon>Pterygota</taxon>
        <taxon>Neoptera</taxon>
        <taxon>Endopterygota</taxon>
        <taxon>Hymenoptera</taxon>
        <taxon>Apocrita</taxon>
        <taxon>Aculeata</taxon>
        <taxon>Formicoidea</taxon>
        <taxon>Formicidae</taxon>
        <taxon>Myrmicinae</taxon>
        <taxon>Temnothorax</taxon>
    </lineage>
</organism>
<evidence type="ECO:0000313" key="4">
    <source>
        <dbReference type="EMBL" id="TGZ37827.1"/>
    </source>
</evidence>
<feature type="domain" description="Neurotransmitter-gated ion-channel transmembrane" evidence="3">
    <location>
        <begin position="75"/>
        <end position="249"/>
    </location>
</feature>
<comment type="caution">
    <text evidence="4">The sequence shown here is derived from an EMBL/GenBank/DDBJ whole genome shotgun (WGS) entry which is preliminary data.</text>
</comment>
<evidence type="ECO:0000256" key="1">
    <source>
        <dbReference type="SAM" id="MobiDB-lite"/>
    </source>
</evidence>
<dbReference type="GO" id="GO:0016020">
    <property type="term" value="C:membrane"/>
    <property type="evidence" value="ECO:0007669"/>
    <property type="project" value="InterPro"/>
</dbReference>
<protein>
    <submittedName>
        <fullName evidence="4">Neuronal acetylcholine receptor subunit alpha-7</fullName>
    </submittedName>
</protein>
<dbReference type="SUPFAM" id="SSF90112">
    <property type="entry name" value="Neurotransmitter-gated ion-channel transmembrane pore"/>
    <property type="match status" value="1"/>
</dbReference>
<dbReference type="GO" id="GO:0006811">
    <property type="term" value="P:monoatomic ion transport"/>
    <property type="evidence" value="ECO:0007669"/>
    <property type="project" value="InterPro"/>
</dbReference>
<keyword evidence="2" id="KW-0812">Transmembrane</keyword>
<dbReference type="Proteomes" id="UP000310200">
    <property type="component" value="Unassembled WGS sequence"/>
</dbReference>
<feature type="transmembrane region" description="Helical" evidence="2">
    <location>
        <begin position="69"/>
        <end position="91"/>
    </location>
</feature>
<gene>
    <name evidence="4" type="ORF">DBV15_04778</name>
</gene>
<dbReference type="Gene3D" id="1.20.58.390">
    <property type="entry name" value="Neurotransmitter-gated ion-channel transmembrane domain"/>
    <property type="match status" value="1"/>
</dbReference>
<proteinExistence type="predicted"/>
<keyword evidence="2" id="KW-1133">Transmembrane helix</keyword>
<keyword evidence="4" id="KW-0675">Receptor</keyword>
<evidence type="ECO:0000256" key="2">
    <source>
        <dbReference type="SAM" id="Phobius"/>
    </source>
</evidence>
<dbReference type="STRING" id="300112.A0A4S2JSU1"/>
<feature type="transmembrane region" description="Helical" evidence="2">
    <location>
        <begin position="233"/>
        <end position="255"/>
    </location>
</feature>
<reference evidence="4 5" key="1">
    <citation type="journal article" date="2019" name="Philos. Trans. R. Soc. Lond., B, Biol. Sci.">
        <title>Ant behaviour and brain gene expression of defending hosts depend on the ecological success of the intruding social parasite.</title>
        <authorList>
            <person name="Kaur R."/>
            <person name="Stoldt M."/>
            <person name="Jongepier E."/>
            <person name="Feldmeyer B."/>
            <person name="Menzel F."/>
            <person name="Bornberg-Bauer E."/>
            <person name="Foitzik S."/>
        </authorList>
    </citation>
    <scope>NUCLEOTIDE SEQUENCE [LARGE SCALE GENOMIC DNA]</scope>
    <source>
        <tissue evidence="4">Whole body</tissue>
    </source>
</reference>
<keyword evidence="2" id="KW-0472">Membrane</keyword>
<evidence type="ECO:0000259" key="3">
    <source>
        <dbReference type="Pfam" id="PF02932"/>
    </source>
</evidence>
<evidence type="ECO:0000313" key="5">
    <source>
        <dbReference type="Proteomes" id="UP000310200"/>
    </source>
</evidence>
<dbReference type="EMBL" id="QBLH01003506">
    <property type="protein sequence ID" value="TGZ37827.1"/>
    <property type="molecule type" value="Genomic_DNA"/>
</dbReference>
<dbReference type="AlphaFoldDB" id="A0A4S2JSU1"/>
<keyword evidence="5" id="KW-1185">Reference proteome</keyword>